<dbReference type="RefSeq" id="WP_067208910.1">
    <property type="nucleotide sequence ID" value="NZ_CP014616.1"/>
</dbReference>
<dbReference type="PANTHER" id="PTHR45138:SF9">
    <property type="entry name" value="DIGUANYLATE CYCLASE DGCM-RELATED"/>
    <property type="match status" value="1"/>
</dbReference>
<evidence type="ECO:0000313" key="4">
    <source>
        <dbReference type="Proteomes" id="UP001549104"/>
    </source>
</evidence>
<keyword evidence="4" id="KW-1185">Reference proteome</keyword>
<dbReference type="NCBIfam" id="TIGR00254">
    <property type="entry name" value="GGDEF"/>
    <property type="match status" value="1"/>
</dbReference>
<name>A0ABV2K6V7_SPOPS</name>
<dbReference type="SMART" id="SM00267">
    <property type="entry name" value="GGDEF"/>
    <property type="match status" value="1"/>
</dbReference>
<sequence length="215" mass="25364">MKYSGRIIAMLVVSLFNILRYFYYHQYLELPFKANFFILTFIFLSVALWCGMQFDRVKYYSEKDPLTDTYNRRTVEKYFREITRTIRNKDQKLGVIMIDLNKFKEINDTYGHHKGDELLIHLAYIINKSVKKSDRVARWGGDEFLILVPTSTNDFESDYIQEFQRKLENENFDEFPSVGVSLGFSIYPDDGQDFQELIQIADGAMYKAKGKEVAI</sequence>
<feature type="transmembrane region" description="Helical" evidence="1">
    <location>
        <begin position="7"/>
        <end position="24"/>
    </location>
</feature>
<evidence type="ECO:0000259" key="2">
    <source>
        <dbReference type="PROSITE" id="PS50887"/>
    </source>
</evidence>
<dbReference type="InterPro" id="IPR050469">
    <property type="entry name" value="Diguanylate_Cyclase"/>
</dbReference>
<dbReference type="Gene3D" id="3.30.70.270">
    <property type="match status" value="1"/>
</dbReference>
<evidence type="ECO:0000256" key="1">
    <source>
        <dbReference type="SAM" id="Phobius"/>
    </source>
</evidence>
<organism evidence="3 4">
    <name type="scientific">Sporosarcina psychrophila</name>
    <name type="common">Bacillus psychrophilus</name>
    <dbReference type="NCBI Taxonomy" id="1476"/>
    <lineage>
        <taxon>Bacteria</taxon>
        <taxon>Bacillati</taxon>
        <taxon>Bacillota</taxon>
        <taxon>Bacilli</taxon>
        <taxon>Bacillales</taxon>
        <taxon>Caryophanaceae</taxon>
        <taxon>Sporosarcina</taxon>
    </lineage>
</organism>
<dbReference type="Proteomes" id="UP001549104">
    <property type="component" value="Unassembled WGS sequence"/>
</dbReference>
<evidence type="ECO:0000313" key="3">
    <source>
        <dbReference type="EMBL" id="MET3656816.1"/>
    </source>
</evidence>
<reference evidence="3 4" key="1">
    <citation type="submission" date="2024-06" db="EMBL/GenBank/DDBJ databases">
        <title>Sorghum-associated microbial communities from plants grown in Nebraska, USA.</title>
        <authorList>
            <person name="Schachtman D."/>
        </authorList>
    </citation>
    <scope>NUCLEOTIDE SEQUENCE [LARGE SCALE GENOMIC DNA]</scope>
    <source>
        <strain evidence="3 4">1288</strain>
    </source>
</reference>
<keyword evidence="1" id="KW-1133">Transmembrane helix</keyword>
<comment type="caution">
    <text evidence="3">The sequence shown here is derived from an EMBL/GenBank/DDBJ whole genome shotgun (WGS) entry which is preliminary data.</text>
</comment>
<feature type="domain" description="GGDEF" evidence="2">
    <location>
        <begin position="91"/>
        <end position="215"/>
    </location>
</feature>
<accession>A0ABV2K6V7</accession>
<keyword evidence="1" id="KW-0812">Transmembrane</keyword>
<gene>
    <name evidence="3" type="ORF">ABIC55_001903</name>
</gene>
<dbReference type="CDD" id="cd01949">
    <property type="entry name" value="GGDEF"/>
    <property type="match status" value="1"/>
</dbReference>
<dbReference type="PANTHER" id="PTHR45138">
    <property type="entry name" value="REGULATORY COMPONENTS OF SENSORY TRANSDUCTION SYSTEM"/>
    <property type="match status" value="1"/>
</dbReference>
<dbReference type="EMBL" id="JBEPME010000002">
    <property type="protein sequence ID" value="MET3656816.1"/>
    <property type="molecule type" value="Genomic_DNA"/>
</dbReference>
<dbReference type="InterPro" id="IPR029787">
    <property type="entry name" value="Nucleotide_cyclase"/>
</dbReference>
<dbReference type="InterPro" id="IPR043128">
    <property type="entry name" value="Rev_trsase/Diguanyl_cyclase"/>
</dbReference>
<dbReference type="PROSITE" id="PS50887">
    <property type="entry name" value="GGDEF"/>
    <property type="match status" value="1"/>
</dbReference>
<dbReference type="InterPro" id="IPR000160">
    <property type="entry name" value="GGDEF_dom"/>
</dbReference>
<dbReference type="Pfam" id="PF00990">
    <property type="entry name" value="GGDEF"/>
    <property type="match status" value="1"/>
</dbReference>
<keyword evidence="1" id="KW-0472">Membrane</keyword>
<dbReference type="SUPFAM" id="SSF55073">
    <property type="entry name" value="Nucleotide cyclase"/>
    <property type="match status" value="1"/>
</dbReference>
<feature type="transmembrane region" description="Helical" evidence="1">
    <location>
        <begin position="36"/>
        <end position="54"/>
    </location>
</feature>
<proteinExistence type="predicted"/>
<protein>
    <submittedName>
        <fullName evidence="3">Diguanylate cyclase (GGDEF)-like protein</fullName>
    </submittedName>
</protein>